<keyword evidence="3" id="KW-1185">Reference proteome</keyword>
<accession>A0A3P2A4G9</accession>
<protein>
    <submittedName>
        <fullName evidence="2">Uncharacterized protein</fullName>
    </submittedName>
</protein>
<organism evidence="2 3">
    <name type="scientific">Conchiformibius steedae</name>
    <dbReference type="NCBI Taxonomy" id="153493"/>
    <lineage>
        <taxon>Bacteria</taxon>
        <taxon>Pseudomonadati</taxon>
        <taxon>Pseudomonadota</taxon>
        <taxon>Betaproteobacteria</taxon>
        <taxon>Neisseriales</taxon>
        <taxon>Neisseriaceae</taxon>
        <taxon>Conchiformibius</taxon>
    </lineage>
</organism>
<keyword evidence="1" id="KW-0812">Transmembrane</keyword>
<comment type="caution">
    <text evidence="2">The sequence shown here is derived from an EMBL/GenBank/DDBJ whole genome shotgun (WGS) entry which is preliminary data.</text>
</comment>
<dbReference type="EMBL" id="RQYC01000006">
    <property type="protein sequence ID" value="RRD90341.1"/>
    <property type="molecule type" value="Genomic_DNA"/>
</dbReference>
<proteinExistence type="predicted"/>
<reference evidence="2 3" key="1">
    <citation type="submission" date="2018-11" db="EMBL/GenBank/DDBJ databases">
        <title>Genomes From Bacteria Associated with the Canine Oral Cavity: a Test Case for Automated Genome-Based Taxonomic Assignment.</title>
        <authorList>
            <person name="Coil D.A."/>
            <person name="Jospin G."/>
            <person name="Darling A.E."/>
            <person name="Wallis C."/>
            <person name="Davis I.J."/>
            <person name="Harris S."/>
            <person name="Eisen J.A."/>
            <person name="Holcombe L.J."/>
            <person name="O'Flynn C."/>
        </authorList>
    </citation>
    <scope>NUCLEOTIDE SEQUENCE [LARGE SCALE GENOMIC DNA]</scope>
    <source>
        <strain evidence="2 3">COT-280</strain>
    </source>
</reference>
<name>A0A3P2A4G9_9NEIS</name>
<gene>
    <name evidence="2" type="ORF">EII21_05315</name>
</gene>
<dbReference type="AlphaFoldDB" id="A0A3P2A4G9"/>
<evidence type="ECO:0000313" key="2">
    <source>
        <dbReference type="EMBL" id="RRD90341.1"/>
    </source>
</evidence>
<feature type="transmembrane region" description="Helical" evidence="1">
    <location>
        <begin position="26"/>
        <end position="45"/>
    </location>
</feature>
<keyword evidence="1" id="KW-0472">Membrane</keyword>
<dbReference type="Proteomes" id="UP000269923">
    <property type="component" value="Unassembled WGS sequence"/>
</dbReference>
<keyword evidence="1" id="KW-1133">Transmembrane helix</keyword>
<evidence type="ECO:0000313" key="3">
    <source>
        <dbReference type="Proteomes" id="UP000269923"/>
    </source>
</evidence>
<evidence type="ECO:0000256" key="1">
    <source>
        <dbReference type="SAM" id="Phobius"/>
    </source>
</evidence>
<dbReference type="RefSeq" id="WP_124794551.1">
    <property type="nucleotide sequence ID" value="NZ_CAMIGD010000164.1"/>
</dbReference>
<sequence>MIHTSAAAFAAFSVFCDILYNGGVFGFAVLPIGNGVIVNVIYFSYKAAMPQTVWIIRQGKPTPYEK</sequence>